<dbReference type="PANTHER" id="PTHR14879">
    <property type="entry name" value="CASPASE REGULATOR, RING FINGER DOMAIN-CONTAINING"/>
    <property type="match status" value="1"/>
</dbReference>
<feature type="region of interest" description="Disordered" evidence="2">
    <location>
        <begin position="298"/>
        <end position="365"/>
    </location>
</feature>
<accession>A0A0W0FLF2</accession>
<dbReference type="AlphaFoldDB" id="A0A0W0FLF2"/>
<gene>
    <name evidence="4" type="ORF">WG66_10267</name>
</gene>
<dbReference type="EMBL" id="LATX01001869">
    <property type="protein sequence ID" value="KTB37097.1"/>
    <property type="molecule type" value="Genomic_DNA"/>
</dbReference>
<feature type="compositionally biased region" description="Pro residues" evidence="2">
    <location>
        <begin position="406"/>
        <end position="433"/>
    </location>
</feature>
<feature type="region of interest" description="Disordered" evidence="2">
    <location>
        <begin position="91"/>
        <end position="236"/>
    </location>
</feature>
<dbReference type="GO" id="GO:0008270">
    <property type="term" value="F:zinc ion binding"/>
    <property type="evidence" value="ECO:0007669"/>
    <property type="project" value="UniProtKB-KW"/>
</dbReference>
<evidence type="ECO:0000313" key="4">
    <source>
        <dbReference type="EMBL" id="KTB37097.1"/>
    </source>
</evidence>
<feature type="compositionally biased region" description="Pro residues" evidence="2">
    <location>
        <begin position="222"/>
        <end position="232"/>
    </location>
</feature>
<feature type="compositionally biased region" description="Low complexity" evidence="2">
    <location>
        <begin position="392"/>
        <end position="405"/>
    </location>
</feature>
<feature type="region of interest" description="Disordered" evidence="2">
    <location>
        <begin position="377"/>
        <end position="441"/>
    </location>
</feature>
<keyword evidence="1" id="KW-0479">Metal-binding</keyword>
<evidence type="ECO:0000256" key="2">
    <source>
        <dbReference type="SAM" id="MobiDB-lite"/>
    </source>
</evidence>
<dbReference type="PANTHER" id="PTHR14879:SF5">
    <property type="entry name" value="RING-TYPE DOMAIN-CONTAINING PROTEIN"/>
    <property type="match status" value="1"/>
</dbReference>
<name>A0A0W0FLF2_MONRR</name>
<feature type="compositionally biased region" description="Polar residues" evidence="2">
    <location>
        <begin position="144"/>
        <end position="157"/>
    </location>
</feature>
<dbReference type="InterPro" id="IPR013083">
    <property type="entry name" value="Znf_RING/FYVE/PHD"/>
</dbReference>
<dbReference type="Proteomes" id="UP000054988">
    <property type="component" value="Unassembled WGS sequence"/>
</dbReference>
<dbReference type="InterPro" id="IPR051728">
    <property type="entry name" value="RING-FYVE_E3_ubiquitin-ligase"/>
</dbReference>
<keyword evidence="1" id="KW-0862">Zinc</keyword>
<dbReference type="Pfam" id="PF13920">
    <property type="entry name" value="zf-C3HC4_3"/>
    <property type="match status" value="1"/>
</dbReference>
<organism evidence="4 5">
    <name type="scientific">Moniliophthora roreri</name>
    <name type="common">Frosty pod rot fungus</name>
    <name type="synonym">Monilia roreri</name>
    <dbReference type="NCBI Taxonomy" id="221103"/>
    <lineage>
        <taxon>Eukaryota</taxon>
        <taxon>Fungi</taxon>
        <taxon>Dikarya</taxon>
        <taxon>Basidiomycota</taxon>
        <taxon>Agaricomycotina</taxon>
        <taxon>Agaricomycetes</taxon>
        <taxon>Agaricomycetidae</taxon>
        <taxon>Agaricales</taxon>
        <taxon>Marasmiineae</taxon>
        <taxon>Marasmiaceae</taxon>
        <taxon>Moniliophthora</taxon>
    </lineage>
</organism>
<sequence length="506" mass="55264">MPRGGQQSGYDSMNVCAFCIEFLQITAAGKGQLKSMPLAKLKKYAGVYNIKIDRAVEKDDLIEAIMSVRQPNGCLPLANEAYYRNYSVPNRSSARPRGLFSSRPPSVPNPPTAPPRPSQRARPEFARPDLAQDPPPVPPRPQQNYQYHYQPRYSNQPPHAHPYQTHYTQPPPPPPQSSRPGPYQRPTAARSSHNLNTNTPPRTPPRPRASSTHRPATSPAAAPTPPPPPPPSLDELVNMSESMIASLPISALKQVLFDNHVNARLILEKGDLVKRVVGLVEDERRERAARERREAIERGELVEDDDAESSEEEEVAEEIEELTPRRRDQPAEQTDVQASQAGANDETGQPLESSANESRLASSSPESITILPADASVSPTPAVSVSPPPEQTISTPSSIPESSASPAPPATSSTPPPPPPKIESPLPPPPPPLKIHAKPKKPHVPVERSGLCVICQDEDANIAIVDCGHLAMCRACSELVMTSSRECPLCRTRIVTEQRLLRIFKT</sequence>
<dbReference type="SUPFAM" id="SSF57850">
    <property type="entry name" value="RING/U-box"/>
    <property type="match status" value="1"/>
</dbReference>
<dbReference type="Gene3D" id="3.30.40.10">
    <property type="entry name" value="Zinc/RING finger domain, C3HC4 (zinc finger)"/>
    <property type="match status" value="1"/>
</dbReference>
<keyword evidence="1" id="KW-0863">Zinc-finger</keyword>
<protein>
    <recommendedName>
        <fullName evidence="3">RING-type domain-containing protein</fullName>
    </recommendedName>
</protein>
<feature type="compositionally biased region" description="Low complexity" evidence="2">
    <location>
        <begin position="351"/>
        <end position="364"/>
    </location>
</feature>
<feature type="domain" description="RING-type" evidence="3">
    <location>
        <begin position="452"/>
        <end position="491"/>
    </location>
</feature>
<feature type="compositionally biased region" description="Low complexity" evidence="2">
    <location>
        <begin position="208"/>
        <end position="221"/>
    </location>
</feature>
<feature type="compositionally biased region" description="Polar residues" evidence="2">
    <location>
        <begin position="331"/>
        <end position="342"/>
    </location>
</feature>
<dbReference type="PROSITE" id="PS50089">
    <property type="entry name" value="ZF_RING_2"/>
    <property type="match status" value="1"/>
</dbReference>
<reference evidence="4 5" key="1">
    <citation type="submission" date="2015-12" db="EMBL/GenBank/DDBJ databases">
        <title>Draft genome sequence of Moniliophthora roreri, the causal agent of frosty pod rot of cacao.</title>
        <authorList>
            <person name="Aime M.C."/>
            <person name="Diaz-Valderrama J.R."/>
            <person name="Kijpornyongpan T."/>
            <person name="Phillips-Mora W."/>
        </authorList>
    </citation>
    <scope>NUCLEOTIDE SEQUENCE [LARGE SCALE GENOMIC DNA]</scope>
    <source>
        <strain evidence="4 5">MCA 2952</strain>
    </source>
</reference>
<dbReference type="SMART" id="SM00184">
    <property type="entry name" value="RING"/>
    <property type="match status" value="1"/>
</dbReference>
<proteinExistence type="predicted"/>
<comment type="caution">
    <text evidence="4">The sequence shown here is derived from an EMBL/GenBank/DDBJ whole genome shotgun (WGS) entry which is preliminary data.</text>
</comment>
<dbReference type="InterPro" id="IPR001841">
    <property type="entry name" value="Znf_RING"/>
</dbReference>
<feature type="compositionally biased region" description="Acidic residues" evidence="2">
    <location>
        <begin position="302"/>
        <end position="321"/>
    </location>
</feature>
<feature type="compositionally biased region" description="Pro residues" evidence="2">
    <location>
        <begin position="105"/>
        <end position="117"/>
    </location>
</feature>
<evidence type="ECO:0000256" key="1">
    <source>
        <dbReference type="PROSITE-ProRule" id="PRU00175"/>
    </source>
</evidence>
<evidence type="ECO:0000313" key="5">
    <source>
        <dbReference type="Proteomes" id="UP000054988"/>
    </source>
</evidence>
<evidence type="ECO:0000259" key="3">
    <source>
        <dbReference type="PROSITE" id="PS50089"/>
    </source>
</evidence>